<gene>
    <name evidence="4" type="ordered locus">Ferp_2268</name>
</gene>
<evidence type="ECO:0000256" key="1">
    <source>
        <dbReference type="ARBA" id="ARBA00022517"/>
    </source>
</evidence>
<dbReference type="HOGENOM" id="CLU_107897_2_0_2"/>
<dbReference type="Proteomes" id="UP000002613">
    <property type="component" value="Chromosome"/>
</dbReference>
<evidence type="ECO:0000256" key="2">
    <source>
        <dbReference type="HAMAP-Rule" id="MF_00699"/>
    </source>
</evidence>
<organism evidence="4 5">
    <name type="scientific">Ferroglobus placidus (strain DSM 10642 / AEDII12DO)</name>
    <dbReference type="NCBI Taxonomy" id="589924"/>
    <lineage>
        <taxon>Archaea</taxon>
        <taxon>Methanobacteriati</taxon>
        <taxon>Methanobacteriota</taxon>
        <taxon>Archaeoglobi</taxon>
        <taxon>Archaeoglobales</taxon>
        <taxon>Archaeoglobaceae</taxon>
        <taxon>Ferroglobus</taxon>
    </lineage>
</organism>
<dbReference type="Gene3D" id="3.40.50.10480">
    <property type="entry name" value="Probable brix-domain ribosomal biogenesis protein"/>
    <property type="match status" value="1"/>
</dbReference>
<dbReference type="NCBIfam" id="NF002093">
    <property type="entry name" value="PRK00933.1-3"/>
    <property type="match status" value="1"/>
</dbReference>
<dbReference type="SUPFAM" id="SSF52954">
    <property type="entry name" value="Class II aaRS ABD-related"/>
    <property type="match status" value="1"/>
</dbReference>
<dbReference type="SMART" id="SM00879">
    <property type="entry name" value="Brix"/>
    <property type="match status" value="1"/>
</dbReference>
<dbReference type="EMBL" id="CP001899">
    <property type="protein sequence ID" value="ADC66392.1"/>
    <property type="molecule type" value="Genomic_DNA"/>
</dbReference>
<sequence>MILTTSRDPSRRTRRFAKVLARFMNWRYVQRGKMSLEDLFSNLTENLVMITEIKANPAFLKVYDRSGKELLSLRINVGEIKKVKMNDDFVVFVGDPPFDPLLLGAMPKGKAAEKFVRKVETKKIVKVHDNVLDFLYDGKPVLRIKVLGVRYGGEANGGRRRS</sequence>
<dbReference type="InterPro" id="IPR023548">
    <property type="entry name" value="Brix_dom_Rbsml_bgen_prot"/>
</dbReference>
<dbReference type="PROSITE" id="PS50833">
    <property type="entry name" value="BRIX"/>
    <property type="match status" value="1"/>
</dbReference>
<reference evidence="5" key="1">
    <citation type="submission" date="2010-02" db="EMBL/GenBank/DDBJ databases">
        <title>Complete sequence of Ferroglobus placidus DSM 10642.</title>
        <authorList>
            <consortium name="US DOE Joint Genome Institute"/>
            <person name="Lucas S."/>
            <person name="Copeland A."/>
            <person name="Lapidus A."/>
            <person name="Cheng J.-F."/>
            <person name="Bruce D."/>
            <person name="Goodwin L."/>
            <person name="Pitluck S."/>
            <person name="Saunders E."/>
            <person name="Brettin T."/>
            <person name="Detter J.C."/>
            <person name="Han C."/>
            <person name="Tapia R."/>
            <person name="Larimer F."/>
            <person name="Land M."/>
            <person name="Hauser L."/>
            <person name="Kyrpides N."/>
            <person name="Ivanova N."/>
            <person name="Holmes D."/>
            <person name="Lovley D."/>
            <person name="Kyrpides N."/>
            <person name="Anderson I.J."/>
            <person name="Woyke T."/>
        </authorList>
    </citation>
    <scope>NUCLEOTIDE SEQUENCE [LARGE SCALE GENOMIC DNA]</scope>
    <source>
        <strain evidence="5">DSM 10642 / AEDII12DO</strain>
    </source>
</reference>
<accession>D3S1C8</accession>
<evidence type="ECO:0000259" key="3">
    <source>
        <dbReference type="PROSITE" id="PS50833"/>
    </source>
</evidence>
<dbReference type="KEGG" id="fpl:Ferp_2268"/>
<dbReference type="RefSeq" id="WP_012966730.1">
    <property type="nucleotide sequence ID" value="NC_013849.1"/>
</dbReference>
<dbReference type="eggNOG" id="arCOG03247">
    <property type="taxonomic scope" value="Archaea"/>
</dbReference>
<evidence type="ECO:0000313" key="5">
    <source>
        <dbReference type="Proteomes" id="UP000002613"/>
    </source>
</evidence>
<dbReference type="GeneID" id="8779807"/>
<dbReference type="PaxDb" id="589924-Ferp_2268"/>
<dbReference type="GO" id="GO:0019843">
    <property type="term" value="F:rRNA binding"/>
    <property type="evidence" value="ECO:0007669"/>
    <property type="project" value="InterPro"/>
</dbReference>
<reference evidence="4 5" key="2">
    <citation type="journal article" date="2011" name="Stand. Genomic Sci.">
        <title>Complete genome sequence of Ferroglobus placidus AEDII12DO.</title>
        <authorList>
            <person name="Anderson I."/>
            <person name="Risso C."/>
            <person name="Holmes D."/>
            <person name="Lucas S."/>
            <person name="Copeland A."/>
            <person name="Lapidus A."/>
            <person name="Cheng J.F."/>
            <person name="Bruce D."/>
            <person name="Goodwin L."/>
            <person name="Pitluck S."/>
            <person name="Saunders E."/>
            <person name="Brettin T."/>
            <person name="Detter J.C."/>
            <person name="Han C."/>
            <person name="Tapia R."/>
            <person name="Larimer F."/>
            <person name="Land M."/>
            <person name="Hauser L."/>
            <person name="Woyke T."/>
            <person name="Lovley D."/>
            <person name="Kyrpides N."/>
            <person name="Ivanova N."/>
        </authorList>
    </citation>
    <scope>NUCLEOTIDE SEQUENCE [LARGE SCALE GENOMIC DNA]</scope>
    <source>
        <strain evidence="5">DSM 10642 / AEDII12DO</strain>
    </source>
</reference>
<feature type="domain" description="Brix" evidence="3">
    <location>
        <begin position="1"/>
        <end position="162"/>
    </location>
</feature>
<evidence type="ECO:0000313" key="4">
    <source>
        <dbReference type="EMBL" id="ADC66392.1"/>
    </source>
</evidence>
<comment type="function">
    <text evidence="2">Probably involved in the biogenesis of the ribosome.</text>
</comment>
<name>D3S1C8_FERPA</name>
<protein>
    <recommendedName>
        <fullName evidence="2">Probable Brix domain-containing ribosomal biogenesis protein</fullName>
    </recommendedName>
</protein>
<keyword evidence="5" id="KW-1185">Reference proteome</keyword>
<dbReference type="STRING" id="589924.Ferp_2268"/>
<dbReference type="HAMAP" id="MF_00699">
    <property type="entry name" value="BriX"/>
    <property type="match status" value="1"/>
</dbReference>
<dbReference type="InterPro" id="IPR007109">
    <property type="entry name" value="Brix"/>
</dbReference>
<dbReference type="GO" id="GO:0006364">
    <property type="term" value="P:rRNA processing"/>
    <property type="evidence" value="ECO:0007669"/>
    <property type="project" value="InterPro"/>
</dbReference>
<dbReference type="OrthoDB" id="117530at2157"/>
<proteinExistence type="inferred from homology"/>
<keyword evidence="1 2" id="KW-0690">Ribosome biogenesis</keyword>
<dbReference type="AlphaFoldDB" id="D3S1C8"/>